<organism evidence="1 2">
    <name type="scientific">Hahella chejuensis (strain KCTC 2396)</name>
    <dbReference type="NCBI Taxonomy" id="349521"/>
    <lineage>
        <taxon>Bacteria</taxon>
        <taxon>Pseudomonadati</taxon>
        <taxon>Pseudomonadota</taxon>
        <taxon>Gammaproteobacteria</taxon>
        <taxon>Oceanospirillales</taxon>
        <taxon>Hahellaceae</taxon>
        <taxon>Hahella</taxon>
    </lineage>
</organism>
<evidence type="ECO:0000313" key="1">
    <source>
        <dbReference type="EMBL" id="ABC31646.1"/>
    </source>
</evidence>
<gene>
    <name evidence="1" type="ordered locus">HCH_04957</name>
</gene>
<dbReference type="HOGENOM" id="CLU_3365268_0_0_6"/>
<evidence type="ECO:0000313" key="2">
    <source>
        <dbReference type="Proteomes" id="UP000000238"/>
    </source>
</evidence>
<proteinExistence type="predicted"/>
<sequence length="35" mass="3828">MGLSRQPFLLLKTTEVEKNFKSVGRGYGNQEAGGD</sequence>
<dbReference type="AlphaFoldDB" id="Q2SCH8"/>
<protein>
    <submittedName>
        <fullName evidence="1">Uncharacterized protein</fullName>
    </submittedName>
</protein>
<accession>Q2SCH8</accession>
<reference evidence="1 2" key="1">
    <citation type="journal article" date="2005" name="Nucleic Acids Res.">
        <title>Genomic blueprint of Hahella chejuensis, a marine microbe producing an algicidal agent.</title>
        <authorList>
            <person name="Jeong H."/>
            <person name="Yim J.H."/>
            <person name="Lee C."/>
            <person name="Choi S.-H."/>
            <person name="Park Y.K."/>
            <person name="Yoon S.H."/>
            <person name="Hur C.-G."/>
            <person name="Kang H.-Y."/>
            <person name="Kim D."/>
            <person name="Lee H.H."/>
            <person name="Park K.H."/>
            <person name="Park S.-H."/>
            <person name="Park H.-S."/>
            <person name="Lee H.K."/>
            <person name="Oh T.K."/>
            <person name="Kim J.F."/>
        </authorList>
    </citation>
    <scope>NUCLEOTIDE SEQUENCE [LARGE SCALE GENOMIC DNA]</scope>
    <source>
        <strain evidence="1 2">KCTC 2396</strain>
    </source>
</reference>
<dbReference type="Proteomes" id="UP000000238">
    <property type="component" value="Chromosome"/>
</dbReference>
<dbReference type="EMBL" id="CP000155">
    <property type="protein sequence ID" value="ABC31646.1"/>
    <property type="molecule type" value="Genomic_DNA"/>
</dbReference>
<keyword evidence="2" id="KW-1185">Reference proteome</keyword>
<dbReference type="KEGG" id="hch:HCH_04957"/>
<name>Q2SCH8_HAHCH</name>